<dbReference type="PANTHER" id="PTHR18968:SF129">
    <property type="entry name" value="ACETOLACTATE SYNTHASE"/>
    <property type="match status" value="1"/>
</dbReference>
<dbReference type="Pfam" id="PF02776">
    <property type="entry name" value="TPP_enzyme_N"/>
    <property type="match status" value="1"/>
</dbReference>
<sequence length="580" mass="63963">MITLESRPDAGTRMSENSMSLSFHMSSGSSSACFCYNVCMKVSELFVRCLEAEGVEYIFGIPGEENLEFLNALASSNIKFILTRDERGAAFMANVYGRLSGRPGVCLSTLGPGATNLITGVADAVLDFSPLVAITAQVALSKIHKESHQYIDILSLFNPITKWNTRVTMPGTLTEIVKKAFKVSRTEKKGPVHIELPEDIALKHTDARPLRPEEIVYPSPSEALLEKAARLINDAGFPIIIAGNGVVRSGAAEALRRFISKSLIGVTTTFMGMGVIASEDECFISTVGLQSRDYISCGFEMADLIITIGYDTVEFPPEYWNPDGNKTIIHIDTTGAEVDSHYCGLEVVGDINKSLDYLTENITAPKDPSCYNTLRDMVICEDDFPESGYPLKPIRIVKALRSVLNDDDIVISDVGAHKIWLARFLRPLRENRVIISNGLSAMGISIPGAIAAKLLYPERKVIAVTGDGGLMMSLGELETAKRLGLDIVIIVYNDKGLGLIEWKELINYKREFFTRFGNPDWVKLAEGFGFRGFRVERDDHLEIMLKDAFSEKGPVLIDCPVDYTENLRLTEVLGRIICSM</sequence>
<keyword evidence="2 3" id="KW-0786">Thiamine pyrophosphate</keyword>
<dbReference type="SUPFAM" id="SSF52518">
    <property type="entry name" value="Thiamin diphosphate-binding fold (THDP-binding)"/>
    <property type="match status" value="2"/>
</dbReference>
<dbReference type="GO" id="GO:0030976">
    <property type="term" value="F:thiamine pyrophosphate binding"/>
    <property type="evidence" value="ECO:0007669"/>
    <property type="project" value="InterPro"/>
</dbReference>
<dbReference type="EC" id="4.1.1.71" evidence="7"/>
<dbReference type="GO" id="GO:0003984">
    <property type="term" value="F:acetolactate synthase activity"/>
    <property type="evidence" value="ECO:0007669"/>
    <property type="project" value="TreeGrafter"/>
</dbReference>
<dbReference type="GO" id="GO:0005948">
    <property type="term" value="C:acetolactate synthase complex"/>
    <property type="evidence" value="ECO:0007669"/>
    <property type="project" value="TreeGrafter"/>
</dbReference>
<dbReference type="GO" id="GO:0050660">
    <property type="term" value="F:flavin adenine dinucleotide binding"/>
    <property type="evidence" value="ECO:0007669"/>
    <property type="project" value="TreeGrafter"/>
</dbReference>
<dbReference type="GO" id="GO:0008683">
    <property type="term" value="F:2-oxoglutarate decarboxylase activity"/>
    <property type="evidence" value="ECO:0007669"/>
    <property type="project" value="UniProtKB-EC"/>
</dbReference>
<reference evidence="7" key="1">
    <citation type="submission" date="2018-06" db="EMBL/GenBank/DDBJ databases">
        <authorList>
            <person name="Zhirakovskaya E."/>
        </authorList>
    </citation>
    <scope>NUCLEOTIDE SEQUENCE</scope>
</reference>
<feature type="domain" description="Thiamine pyrophosphate enzyme central" evidence="4">
    <location>
        <begin position="225"/>
        <end position="358"/>
    </location>
</feature>
<evidence type="ECO:0000313" key="7">
    <source>
        <dbReference type="EMBL" id="VAX34593.1"/>
    </source>
</evidence>
<dbReference type="GO" id="GO:0009099">
    <property type="term" value="P:L-valine biosynthetic process"/>
    <property type="evidence" value="ECO:0007669"/>
    <property type="project" value="TreeGrafter"/>
</dbReference>
<keyword evidence="7" id="KW-0456">Lyase</keyword>
<dbReference type="Pfam" id="PF00205">
    <property type="entry name" value="TPP_enzyme_M"/>
    <property type="match status" value="1"/>
</dbReference>
<comment type="similarity">
    <text evidence="1 3">Belongs to the TPP enzyme family.</text>
</comment>
<feature type="domain" description="Thiamine pyrophosphate enzyme TPP-binding" evidence="5">
    <location>
        <begin position="413"/>
        <end position="559"/>
    </location>
</feature>
<evidence type="ECO:0000256" key="3">
    <source>
        <dbReference type="RuleBase" id="RU362132"/>
    </source>
</evidence>
<evidence type="ECO:0000256" key="2">
    <source>
        <dbReference type="ARBA" id="ARBA00023052"/>
    </source>
</evidence>
<dbReference type="InterPro" id="IPR029035">
    <property type="entry name" value="DHS-like_NAD/FAD-binding_dom"/>
</dbReference>
<dbReference type="InterPro" id="IPR011766">
    <property type="entry name" value="TPP_enzyme_TPP-bd"/>
</dbReference>
<dbReference type="GO" id="GO:0000287">
    <property type="term" value="F:magnesium ion binding"/>
    <property type="evidence" value="ECO:0007669"/>
    <property type="project" value="InterPro"/>
</dbReference>
<evidence type="ECO:0000259" key="6">
    <source>
        <dbReference type="Pfam" id="PF02776"/>
    </source>
</evidence>
<accession>A0A3B1DCL3</accession>
<dbReference type="Pfam" id="PF02775">
    <property type="entry name" value="TPP_enzyme_C"/>
    <property type="match status" value="1"/>
</dbReference>
<dbReference type="NCBIfam" id="NF006187">
    <property type="entry name" value="PRK08322.1"/>
    <property type="match status" value="1"/>
</dbReference>
<dbReference type="AlphaFoldDB" id="A0A3B1DCL3"/>
<dbReference type="InterPro" id="IPR012000">
    <property type="entry name" value="Thiamin_PyroP_enz_cen_dom"/>
</dbReference>
<dbReference type="InterPro" id="IPR029061">
    <property type="entry name" value="THDP-binding"/>
</dbReference>
<dbReference type="PROSITE" id="PS00187">
    <property type="entry name" value="TPP_ENZYMES"/>
    <property type="match status" value="1"/>
</dbReference>
<organism evidence="7">
    <name type="scientific">hydrothermal vent metagenome</name>
    <dbReference type="NCBI Taxonomy" id="652676"/>
    <lineage>
        <taxon>unclassified sequences</taxon>
        <taxon>metagenomes</taxon>
        <taxon>ecological metagenomes</taxon>
    </lineage>
</organism>
<dbReference type="InterPro" id="IPR000399">
    <property type="entry name" value="TPP-bd_CS"/>
</dbReference>
<dbReference type="SUPFAM" id="SSF52467">
    <property type="entry name" value="DHS-like NAD/FAD-binding domain"/>
    <property type="match status" value="1"/>
</dbReference>
<name>A0A3B1DCL3_9ZZZZ</name>
<dbReference type="Gene3D" id="3.40.50.1220">
    <property type="entry name" value="TPP-binding domain"/>
    <property type="match status" value="1"/>
</dbReference>
<dbReference type="PANTHER" id="PTHR18968">
    <property type="entry name" value="THIAMINE PYROPHOSPHATE ENZYMES"/>
    <property type="match status" value="1"/>
</dbReference>
<evidence type="ECO:0000259" key="5">
    <source>
        <dbReference type="Pfam" id="PF02775"/>
    </source>
</evidence>
<dbReference type="InterPro" id="IPR012001">
    <property type="entry name" value="Thiamin_PyroP_enz_TPP-bd_dom"/>
</dbReference>
<feature type="domain" description="Thiamine pyrophosphate enzyme N-terminal TPP-binding" evidence="6">
    <location>
        <begin position="40"/>
        <end position="155"/>
    </location>
</feature>
<gene>
    <name evidence="7" type="ORF">MNBD_NITROSPIRAE03-827</name>
</gene>
<protein>
    <submittedName>
        <fullName evidence="7">2-oxoglutarate decarboxylase</fullName>
        <ecNumber evidence="7">4.1.1.71</ecNumber>
    </submittedName>
</protein>
<evidence type="ECO:0000256" key="1">
    <source>
        <dbReference type="ARBA" id="ARBA00007812"/>
    </source>
</evidence>
<dbReference type="EMBL" id="UOGI01000356">
    <property type="protein sequence ID" value="VAX34593.1"/>
    <property type="molecule type" value="Genomic_DNA"/>
</dbReference>
<dbReference type="Gene3D" id="3.40.50.970">
    <property type="match status" value="2"/>
</dbReference>
<dbReference type="PROSITE" id="PS51257">
    <property type="entry name" value="PROKAR_LIPOPROTEIN"/>
    <property type="match status" value="1"/>
</dbReference>
<dbReference type="GO" id="GO:0009097">
    <property type="term" value="P:isoleucine biosynthetic process"/>
    <property type="evidence" value="ECO:0007669"/>
    <property type="project" value="TreeGrafter"/>
</dbReference>
<evidence type="ECO:0000259" key="4">
    <source>
        <dbReference type="Pfam" id="PF00205"/>
    </source>
</evidence>
<dbReference type="CDD" id="cd07035">
    <property type="entry name" value="TPP_PYR_POX_like"/>
    <property type="match status" value="1"/>
</dbReference>
<proteinExistence type="inferred from homology"/>
<dbReference type="FunFam" id="3.40.50.970:FF:000007">
    <property type="entry name" value="Acetolactate synthase"/>
    <property type="match status" value="1"/>
</dbReference>
<dbReference type="InterPro" id="IPR045229">
    <property type="entry name" value="TPP_enz"/>
</dbReference>